<dbReference type="GO" id="GO:0051205">
    <property type="term" value="P:protein insertion into membrane"/>
    <property type="evidence" value="ECO:0007669"/>
    <property type="project" value="TreeGrafter"/>
</dbReference>
<evidence type="ECO:0000256" key="6">
    <source>
        <dbReference type="ARBA" id="ARBA00022989"/>
    </source>
</evidence>
<evidence type="ECO:0000256" key="2">
    <source>
        <dbReference type="ARBA" id="ARBA00022448"/>
    </source>
</evidence>
<name>A0A2N6UHM0_9FIRM</name>
<evidence type="ECO:0000313" key="13">
    <source>
        <dbReference type="Proteomes" id="UP000235658"/>
    </source>
</evidence>
<accession>A0A2N6UHM0</accession>
<reference evidence="12 13" key="1">
    <citation type="submission" date="2017-09" db="EMBL/GenBank/DDBJ databases">
        <title>Bacterial strain isolated from the female urinary microbiota.</title>
        <authorList>
            <person name="Thomas-White K."/>
            <person name="Kumar N."/>
            <person name="Forster S."/>
            <person name="Putonti C."/>
            <person name="Lawley T."/>
            <person name="Wolfe A.J."/>
        </authorList>
    </citation>
    <scope>NUCLEOTIDE SEQUENCE [LARGE SCALE GENOMIC DNA]</scope>
    <source>
        <strain evidence="12 13">UMB0204</strain>
    </source>
</reference>
<dbReference type="Proteomes" id="UP000235658">
    <property type="component" value="Unassembled WGS sequence"/>
</dbReference>
<evidence type="ECO:0000256" key="7">
    <source>
        <dbReference type="ARBA" id="ARBA00023136"/>
    </source>
</evidence>
<dbReference type="PANTHER" id="PTHR12428:SF65">
    <property type="entry name" value="CYTOCHROME C OXIDASE ASSEMBLY PROTEIN COX18, MITOCHONDRIAL"/>
    <property type="match status" value="1"/>
</dbReference>
<dbReference type="GO" id="GO:0005886">
    <property type="term" value="C:plasma membrane"/>
    <property type="evidence" value="ECO:0007669"/>
    <property type="project" value="UniProtKB-SubCell"/>
</dbReference>
<dbReference type="NCBIfam" id="TIGR03592">
    <property type="entry name" value="yidC_oxa1_cterm"/>
    <property type="match status" value="1"/>
</dbReference>
<feature type="transmembrane region" description="Helical" evidence="10">
    <location>
        <begin position="30"/>
        <end position="49"/>
    </location>
</feature>
<dbReference type="GeneID" id="84578990"/>
<organism evidence="12 13">
    <name type="scientific">Anaerococcus hydrogenalis</name>
    <dbReference type="NCBI Taxonomy" id="33029"/>
    <lineage>
        <taxon>Bacteria</taxon>
        <taxon>Bacillati</taxon>
        <taxon>Bacillota</taxon>
        <taxon>Tissierellia</taxon>
        <taxon>Tissierellales</taxon>
        <taxon>Peptoniphilaceae</taxon>
        <taxon>Anaerococcus</taxon>
    </lineage>
</organism>
<dbReference type="InterPro" id="IPR047196">
    <property type="entry name" value="YidC_ALB_C"/>
</dbReference>
<sequence>MLNFIAQLLGSLMKLIYDSLVNNFTEPSNMSFYAISIILMTVLVSLITIPMTMNQQKQAAKSGEIQPKIEEIKKKYAYDPQIMQQKMQQLYKEEGVGPGLSSCLVMIFQLLILLSLYRVIQSPDKYIFQGSMHQVKDNFLWVPTLSKADPLFYGLPLLTSISQLAVQVFTMKTSPQSQAQNTPGMGSMNNMLMIMPIIYYFVFRNLPAGLPLYWTTSSLARLIILGGQYLIGLNKRDKEEENEKINSKNSKN</sequence>
<dbReference type="Pfam" id="PF02096">
    <property type="entry name" value="60KD_IMP"/>
    <property type="match status" value="1"/>
</dbReference>
<protein>
    <recommendedName>
        <fullName evidence="11">Membrane insertase YidC/Oxa/ALB C-terminal domain-containing protein</fullName>
    </recommendedName>
</protein>
<comment type="caution">
    <text evidence="12">The sequence shown here is derived from an EMBL/GenBank/DDBJ whole genome shotgun (WGS) entry which is preliminary data.</text>
</comment>
<evidence type="ECO:0000256" key="4">
    <source>
        <dbReference type="ARBA" id="ARBA00022692"/>
    </source>
</evidence>
<evidence type="ECO:0000256" key="3">
    <source>
        <dbReference type="ARBA" id="ARBA00022475"/>
    </source>
</evidence>
<evidence type="ECO:0000256" key="1">
    <source>
        <dbReference type="ARBA" id="ARBA00004651"/>
    </source>
</evidence>
<dbReference type="GO" id="GO:0032977">
    <property type="term" value="F:membrane insertase activity"/>
    <property type="evidence" value="ECO:0007669"/>
    <property type="project" value="InterPro"/>
</dbReference>
<keyword evidence="5" id="KW-0653">Protein transport</keyword>
<keyword evidence="2" id="KW-0813">Transport</keyword>
<keyword evidence="8" id="KW-0143">Chaperone</keyword>
<proteinExistence type="inferred from homology"/>
<comment type="similarity">
    <text evidence="9">Belongs to the OXA1/ALB3/YidC family.</text>
</comment>
<keyword evidence="7 10" id="KW-0472">Membrane</keyword>
<dbReference type="RefSeq" id="WP_004816364.1">
    <property type="nucleotide sequence ID" value="NZ_CAUPDS010000004.1"/>
</dbReference>
<dbReference type="InterPro" id="IPR001708">
    <property type="entry name" value="YidC/ALB3/OXA1/COX18"/>
</dbReference>
<evidence type="ECO:0000259" key="11">
    <source>
        <dbReference type="Pfam" id="PF02096"/>
    </source>
</evidence>
<evidence type="ECO:0000256" key="9">
    <source>
        <dbReference type="RuleBase" id="RU003945"/>
    </source>
</evidence>
<dbReference type="CDD" id="cd20070">
    <property type="entry name" value="5TM_YidC_Alb3"/>
    <property type="match status" value="1"/>
</dbReference>
<evidence type="ECO:0000256" key="8">
    <source>
        <dbReference type="ARBA" id="ARBA00023186"/>
    </source>
</evidence>
<dbReference type="InterPro" id="IPR028055">
    <property type="entry name" value="YidC/Oxa/ALB_C"/>
</dbReference>
<evidence type="ECO:0000313" key="12">
    <source>
        <dbReference type="EMBL" id="PMC80997.1"/>
    </source>
</evidence>
<keyword evidence="4 9" id="KW-0812">Transmembrane</keyword>
<feature type="transmembrane region" description="Helical" evidence="10">
    <location>
        <begin position="190"/>
        <end position="206"/>
    </location>
</feature>
<evidence type="ECO:0000256" key="5">
    <source>
        <dbReference type="ARBA" id="ARBA00022927"/>
    </source>
</evidence>
<comment type="subcellular location">
    <subcellularLocation>
        <location evidence="1">Cell membrane</location>
        <topology evidence="1">Multi-pass membrane protein</topology>
    </subcellularLocation>
    <subcellularLocation>
        <location evidence="9">Membrane</location>
        <topology evidence="9">Multi-pass membrane protein</topology>
    </subcellularLocation>
</comment>
<dbReference type="EMBL" id="PNHP01000005">
    <property type="protein sequence ID" value="PMC80997.1"/>
    <property type="molecule type" value="Genomic_DNA"/>
</dbReference>
<dbReference type="GO" id="GO:0015031">
    <property type="term" value="P:protein transport"/>
    <property type="evidence" value="ECO:0007669"/>
    <property type="project" value="UniProtKB-KW"/>
</dbReference>
<gene>
    <name evidence="12" type="ORF">CJ192_07310</name>
</gene>
<feature type="transmembrane region" description="Helical" evidence="10">
    <location>
        <begin position="96"/>
        <end position="120"/>
    </location>
</feature>
<dbReference type="AlphaFoldDB" id="A0A2N6UHM0"/>
<feature type="domain" description="Membrane insertase YidC/Oxa/ALB C-terminal" evidence="11">
    <location>
        <begin position="33"/>
        <end position="222"/>
    </location>
</feature>
<keyword evidence="6 10" id="KW-1133">Transmembrane helix</keyword>
<evidence type="ECO:0000256" key="10">
    <source>
        <dbReference type="SAM" id="Phobius"/>
    </source>
</evidence>
<dbReference type="PANTHER" id="PTHR12428">
    <property type="entry name" value="OXA1"/>
    <property type="match status" value="1"/>
</dbReference>
<keyword evidence="3" id="KW-1003">Cell membrane</keyword>